<dbReference type="Gene3D" id="3.40.50.1240">
    <property type="entry name" value="Phosphoglycerate mutase-like"/>
    <property type="match status" value="1"/>
</dbReference>
<dbReference type="Pfam" id="PF00300">
    <property type="entry name" value="His_Phos_1"/>
    <property type="match status" value="1"/>
</dbReference>
<dbReference type="InParanoid" id="A0A078A0F4"/>
<evidence type="ECO:0008006" key="3">
    <source>
        <dbReference type="Google" id="ProtNLM"/>
    </source>
</evidence>
<dbReference type="EMBL" id="CCKQ01003153">
    <property type="protein sequence ID" value="CDW74263.1"/>
    <property type="molecule type" value="Genomic_DNA"/>
</dbReference>
<dbReference type="OMA" id="GELMYSH"/>
<keyword evidence="2" id="KW-1185">Reference proteome</keyword>
<dbReference type="PANTHER" id="PTHR16469:SF27">
    <property type="entry name" value="UBIQUITIN-ASSOCIATED AND SH3 DOMAIN-CONTAINING BA-RELATED"/>
    <property type="match status" value="1"/>
</dbReference>
<dbReference type="Proteomes" id="UP000039865">
    <property type="component" value="Unassembled WGS sequence"/>
</dbReference>
<dbReference type="InterPro" id="IPR029033">
    <property type="entry name" value="His_PPase_superfam"/>
</dbReference>
<evidence type="ECO:0000313" key="1">
    <source>
        <dbReference type="EMBL" id="CDW74263.1"/>
    </source>
</evidence>
<dbReference type="SUPFAM" id="SSF53254">
    <property type="entry name" value="Phosphoglycerate mutase-like"/>
    <property type="match status" value="1"/>
</dbReference>
<gene>
    <name evidence="1" type="primary">Contig4203.g4501</name>
    <name evidence="1" type="ORF">STYLEM_3257</name>
</gene>
<dbReference type="InterPro" id="IPR013078">
    <property type="entry name" value="His_Pase_superF_clade-1"/>
</dbReference>
<dbReference type="CDD" id="cd07067">
    <property type="entry name" value="HP_PGM_like"/>
    <property type="match status" value="1"/>
</dbReference>
<proteinExistence type="predicted"/>
<dbReference type="InterPro" id="IPR051710">
    <property type="entry name" value="Phosphatase_SH3-domain"/>
</dbReference>
<dbReference type="AlphaFoldDB" id="A0A078A0F4"/>
<sequence length="234" mass="27310">MENQTTSTTNPSQVLFIRHGQRADLHPEKEVEYDIPYDPPLTDTGFQQAKETGEHLKEYIRNNKFDKIILEVSPFLRTIQTATEIAKALELNDMKLNYHYREWLDASFYTQNPLEILNVRIMSKDEIQEKISQGIDYNHEDIPHDIKDFFPENKSDCKKRTQNLIEKFKTQYQNHDERVLHLIVSHGFIVESFAILNGGKQKFPEYCSISGIEISGEDVNLLFDGNSDHVITKY</sequence>
<evidence type="ECO:0000313" key="2">
    <source>
        <dbReference type="Proteomes" id="UP000039865"/>
    </source>
</evidence>
<accession>A0A078A0F4</accession>
<organism evidence="1 2">
    <name type="scientific">Stylonychia lemnae</name>
    <name type="common">Ciliate</name>
    <dbReference type="NCBI Taxonomy" id="5949"/>
    <lineage>
        <taxon>Eukaryota</taxon>
        <taxon>Sar</taxon>
        <taxon>Alveolata</taxon>
        <taxon>Ciliophora</taxon>
        <taxon>Intramacronucleata</taxon>
        <taxon>Spirotrichea</taxon>
        <taxon>Stichotrichia</taxon>
        <taxon>Sporadotrichida</taxon>
        <taxon>Oxytrichidae</taxon>
        <taxon>Stylonychinae</taxon>
        <taxon>Stylonychia</taxon>
    </lineage>
</organism>
<name>A0A078A0F4_STYLE</name>
<protein>
    <recommendedName>
        <fullName evidence="3">Phosphoglycerate mutase family protein</fullName>
    </recommendedName>
</protein>
<dbReference type="PANTHER" id="PTHR16469">
    <property type="entry name" value="UBIQUITIN-ASSOCIATED AND SH3 DOMAIN-CONTAINING BA-RELATED"/>
    <property type="match status" value="1"/>
</dbReference>
<dbReference type="SMART" id="SM00855">
    <property type="entry name" value="PGAM"/>
    <property type="match status" value="1"/>
</dbReference>
<reference evidence="1 2" key="1">
    <citation type="submission" date="2014-06" db="EMBL/GenBank/DDBJ databases">
        <authorList>
            <person name="Swart Estienne"/>
        </authorList>
    </citation>
    <scope>NUCLEOTIDE SEQUENCE [LARGE SCALE GENOMIC DNA]</scope>
    <source>
        <strain evidence="1 2">130c</strain>
    </source>
</reference>
<dbReference type="OrthoDB" id="302430at2759"/>